<keyword evidence="2" id="KW-1185">Reference proteome</keyword>
<dbReference type="EMBL" id="BMKB01000002">
    <property type="protein sequence ID" value="GGA45857.1"/>
    <property type="molecule type" value="Genomic_DNA"/>
</dbReference>
<dbReference type="OrthoDB" id="8394937at2"/>
<evidence type="ECO:0000313" key="1">
    <source>
        <dbReference type="EMBL" id="GGA45857.1"/>
    </source>
</evidence>
<dbReference type="Proteomes" id="UP000596977">
    <property type="component" value="Unassembled WGS sequence"/>
</dbReference>
<name>A0A916VWQ9_9HYPH</name>
<proteinExistence type="predicted"/>
<dbReference type="RefSeq" id="WP_127072919.1">
    <property type="nucleotide sequence ID" value="NZ_BMKB01000002.1"/>
</dbReference>
<gene>
    <name evidence="1" type="ORF">GCM10011499_14500</name>
</gene>
<evidence type="ECO:0000313" key="2">
    <source>
        <dbReference type="Proteomes" id="UP000596977"/>
    </source>
</evidence>
<organism evidence="1 2">
    <name type="scientific">Pelagibacterium lentulum</name>
    <dbReference type="NCBI Taxonomy" id="2029865"/>
    <lineage>
        <taxon>Bacteria</taxon>
        <taxon>Pseudomonadati</taxon>
        <taxon>Pseudomonadota</taxon>
        <taxon>Alphaproteobacteria</taxon>
        <taxon>Hyphomicrobiales</taxon>
        <taxon>Devosiaceae</taxon>
        <taxon>Pelagibacterium</taxon>
    </lineage>
</organism>
<reference evidence="1 2" key="1">
    <citation type="journal article" date="2014" name="Int. J. Syst. Evol. Microbiol.">
        <title>Complete genome sequence of Corynebacterium casei LMG S-19264T (=DSM 44701T), isolated from a smear-ripened cheese.</title>
        <authorList>
            <consortium name="US DOE Joint Genome Institute (JGI-PGF)"/>
            <person name="Walter F."/>
            <person name="Albersmeier A."/>
            <person name="Kalinowski J."/>
            <person name="Ruckert C."/>
        </authorList>
    </citation>
    <scope>NUCLEOTIDE SEQUENCE [LARGE SCALE GENOMIC DNA]</scope>
    <source>
        <strain evidence="1 2">CGMCC 1.15896</strain>
    </source>
</reference>
<comment type="caution">
    <text evidence="1">The sequence shown here is derived from an EMBL/GenBank/DDBJ whole genome shotgun (WGS) entry which is preliminary data.</text>
</comment>
<protein>
    <submittedName>
        <fullName evidence="1">Uncharacterized protein</fullName>
    </submittedName>
</protein>
<accession>A0A916VWQ9</accession>
<dbReference type="AlphaFoldDB" id="A0A916VWQ9"/>
<sequence>MAEITIKGRIPDDPRKRVLAIEAAAKAVCQSAGEDPADAIMALMVAAVHMTMQHTDKPISEASLVMAKSLGHAIVAADDFFTLRKV</sequence>